<feature type="domain" description="N-acetyltransferase" evidence="1">
    <location>
        <begin position="185"/>
        <end position="333"/>
    </location>
</feature>
<dbReference type="GO" id="GO:0016746">
    <property type="term" value="F:acyltransferase activity"/>
    <property type="evidence" value="ECO:0007669"/>
    <property type="project" value="UniProtKB-KW"/>
</dbReference>
<dbReference type="EC" id="2.3.1.-" evidence="2"/>
<evidence type="ECO:0000313" key="3">
    <source>
        <dbReference type="Proteomes" id="UP000784880"/>
    </source>
</evidence>
<dbReference type="InterPro" id="IPR000182">
    <property type="entry name" value="GNAT_dom"/>
</dbReference>
<dbReference type="RefSeq" id="WP_217066884.1">
    <property type="nucleotide sequence ID" value="NZ_JAHQCS010000107.1"/>
</dbReference>
<protein>
    <submittedName>
        <fullName evidence="2">GNAT family N-acetyltransferase</fullName>
        <ecNumber evidence="2">2.3.1.-</ecNumber>
    </submittedName>
</protein>
<dbReference type="EMBL" id="JAHQCS010000107">
    <property type="protein sequence ID" value="MBU9712709.1"/>
    <property type="molecule type" value="Genomic_DNA"/>
</dbReference>
<keyword evidence="2" id="KW-0012">Acyltransferase</keyword>
<evidence type="ECO:0000259" key="1">
    <source>
        <dbReference type="PROSITE" id="PS51186"/>
    </source>
</evidence>
<accession>A0ABS6JGC0</accession>
<reference evidence="2 3" key="1">
    <citation type="submission" date="2021-06" db="EMBL/GenBank/DDBJ databases">
        <title>Bacillus sp. RD4P76, an endophyte from a halophyte.</title>
        <authorList>
            <person name="Sun J.-Q."/>
        </authorList>
    </citation>
    <scope>NUCLEOTIDE SEQUENCE [LARGE SCALE GENOMIC DNA]</scope>
    <source>
        <strain evidence="2 3">CGMCC 1.15917</strain>
    </source>
</reference>
<dbReference type="Pfam" id="PF00583">
    <property type="entry name" value="Acetyltransf_1"/>
    <property type="match status" value="2"/>
</dbReference>
<organism evidence="2 3">
    <name type="scientific">Evansella tamaricis</name>
    <dbReference type="NCBI Taxonomy" id="2069301"/>
    <lineage>
        <taxon>Bacteria</taxon>
        <taxon>Bacillati</taxon>
        <taxon>Bacillota</taxon>
        <taxon>Bacilli</taxon>
        <taxon>Bacillales</taxon>
        <taxon>Bacillaceae</taxon>
        <taxon>Evansella</taxon>
    </lineage>
</organism>
<name>A0ABS6JGC0_9BACI</name>
<dbReference type="CDD" id="cd04301">
    <property type="entry name" value="NAT_SF"/>
    <property type="match status" value="2"/>
</dbReference>
<dbReference type="Proteomes" id="UP000784880">
    <property type="component" value="Unassembled WGS sequence"/>
</dbReference>
<comment type="caution">
    <text evidence="2">The sequence shown here is derived from an EMBL/GenBank/DDBJ whole genome shotgun (WGS) entry which is preliminary data.</text>
</comment>
<feature type="domain" description="N-acetyltransferase" evidence="1">
    <location>
        <begin position="17"/>
        <end position="180"/>
    </location>
</feature>
<dbReference type="InterPro" id="IPR050276">
    <property type="entry name" value="MshD_Acetyltransferase"/>
</dbReference>
<dbReference type="PROSITE" id="PS51186">
    <property type="entry name" value="GNAT"/>
    <property type="match status" value="2"/>
</dbReference>
<proteinExistence type="predicted"/>
<evidence type="ECO:0000313" key="2">
    <source>
        <dbReference type="EMBL" id="MBU9712709.1"/>
    </source>
</evidence>
<keyword evidence="2" id="KW-0808">Transferase</keyword>
<sequence length="333" mass="38042">MLSLFSFKERNARYWISELVEVWNTSMPVEFSLSVDLLERNVFHSPYLNLGRSCLLLDDDEKVQGFLIGKSDRYGVLHGKDQPNRFWISCIVVHPDFQRNGYGGEMVRKALAGDDKDVQKFQECHVGTDPHHFFPGIPNDLDNAKTFFKGHGFDVSGEAYDLAGDLVNGPDKLIVHDDATAFAEYDVRRLHPTDQRNLFCLIEENFSLRWLVDTKWSLLYEKNITSMIGLFHHTKLIGFTHVHSIGDSFWIPSVYWEKGGNPNIGGLGPVGISKEYRGKGLGALFMGKALGILRKEGVKKMVIDWTILLDFYGQFGFRPFRKYVHAQKMIDES</sequence>
<dbReference type="PANTHER" id="PTHR43617">
    <property type="entry name" value="L-AMINO ACID N-ACETYLTRANSFERASE"/>
    <property type="match status" value="1"/>
</dbReference>
<gene>
    <name evidence="2" type="ORF">KS419_13240</name>
</gene>
<keyword evidence="3" id="KW-1185">Reference proteome</keyword>